<gene>
    <name evidence="2" type="ORF">SAMN06297468_1255</name>
</gene>
<dbReference type="Pfam" id="PF12680">
    <property type="entry name" value="SnoaL_2"/>
    <property type="match status" value="1"/>
</dbReference>
<reference evidence="3" key="1">
    <citation type="submission" date="2017-04" db="EMBL/GenBank/DDBJ databases">
        <authorList>
            <person name="Varghese N."/>
            <person name="Submissions S."/>
        </authorList>
    </citation>
    <scope>NUCLEOTIDE SEQUENCE [LARGE SCALE GENOMIC DNA]</scope>
</reference>
<feature type="domain" description="SnoaL-like" evidence="1">
    <location>
        <begin position="9"/>
        <end position="104"/>
    </location>
</feature>
<evidence type="ECO:0000259" key="1">
    <source>
        <dbReference type="Pfam" id="PF12680"/>
    </source>
</evidence>
<sequence>MSAEQGLKKWHEVIEGGNDPAALAEIIAENAVFHSPVVHTPQEGRAIVVAYLSAAGQTLANDSFTYVRELVDGNDAMLEFTTEMEGIHVNGIDLIHFDDDGMIKDFKVMVRPLKAVNKVWEMMAAQLERQKAS</sequence>
<dbReference type="RefSeq" id="WP_086437201.1">
    <property type="nucleotide sequence ID" value="NZ_FXWG01000002.1"/>
</dbReference>
<organism evidence="2 3">
    <name type="scientific">Altererythrobacter xiamenensis</name>
    <dbReference type="NCBI Taxonomy" id="1316679"/>
    <lineage>
        <taxon>Bacteria</taxon>
        <taxon>Pseudomonadati</taxon>
        <taxon>Pseudomonadota</taxon>
        <taxon>Alphaproteobacteria</taxon>
        <taxon>Sphingomonadales</taxon>
        <taxon>Erythrobacteraceae</taxon>
        <taxon>Altererythrobacter</taxon>
    </lineage>
</organism>
<dbReference type="SUPFAM" id="SSF54427">
    <property type="entry name" value="NTF2-like"/>
    <property type="match status" value="1"/>
</dbReference>
<dbReference type="Proteomes" id="UP000194420">
    <property type="component" value="Unassembled WGS sequence"/>
</dbReference>
<dbReference type="InterPro" id="IPR037401">
    <property type="entry name" value="SnoaL-like"/>
</dbReference>
<evidence type="ECO:0000313" key="2">
    <source>
        <dbReference type="EMBL" id="SMQ68994.1"/>
    </source>
</evidence>
<dbReference type="EMBL" id="FXWG01000002">
    <property type="protein sequence ID" value="SMQ68994.1"/>
    <property type="molecule type" value="Genomic_DNA"/>
</dbReference>
<evidence type="ECO:0000313" key="3">
    <source>
        <dbReference type="Proteomes" id="UP000194420"/>
    </source>
</evidence>
<name>A0A1Y6F2C4_9SPHN</name>
<accession>A0A1Y6F2C4</accession>
<dbReference type="Gene3D" id="3.10.450.50">
    <property type="match status" value="1"/>
</dbReference>
<dbReference type="AlphaFoldDB" id="A0A1Y6F2C4"/>
<proteinExistence type="predicted"/>
<keyword evidence="3" id="KW-1185">Reference proteome</keyword>
<dbReference type="OrthoDB" id="1163083at2"/>
<protein>
    <submittedName>
        <fullName evidence="2">SnoaL-like domain-containing protein</fullName>
    </submittedName>
</protein>
<dbReference type="InterPro" id="IPR032710">
    <property type="entry name" value="NTF2-like_dom_sf"/>
</dbReference>